<feature type="compositionally biased region" description="Polar residues" evidence="1">
    <location>
        <begin position="66"/>
        <end position="81"/>
    </location>
</feature>
<comment type="caution">
    <text evidence="2">The sequence shown here is derived from an EMBL/GenBank/DDBJ whole genome shotgun (WGS) entry which is preliminary data.</text>
</comment>
<keyword evidence="3" id="KW-1185">Reference proteome</keyword>
<feature type="region of interest" description="Disordered" evidence="1">
    <location>
        <begin position="60"/>
        <end position="86"/>
    </location>
</feature>
<reference evidence="2" key="1">
    <citation type="journal article" date="2021" name="Mol. Ecol. Resour.">
        <title>Apolygus lucorum genome provides insights into omnivorousness and mesophyll feeding.</title>
        <authorList>
            <person name="Liu Y."/>
            <person name="Liu H."/>
            <person name="Wang H."/>
            <person name="Huang T."/>
            <person name="Liu B."/>
            <person name="Yang B."/>
            <person name="Yin L."/>
            <person name="Li B."/>
            <person name="Zhang Y."/>
            <person name="Zhang S."/>
            <person name="Jiang F."/>
            <person name="Zhang X."/>
            <person name="Ren Y."/>
            <person name="Wang B."/>
            <person name="Wang S."/>
            <person name="Lu Y."/>
            <person name="Wu K."/>
            <person name="Fan W."/>
            <person name="Wang G."/>
        </authorList>
    </citation>
    <scope>NUCLEOTIDE SEQUENCE</scope>
    <source>
        <strain evidence="2">12Hb</strain>
    </source>
</reference>
<name>A0A8S9XDP2_APOLU</name>
<organism evidence="2 3">
    <name type="scientific">Apolygus lucorum</name>
    <name type="common">Small green plant bug</name>
    <name type="synonym">Lygocoris lucorum</name>
    <dbReference type="NCBI Taxonomy" id="248454"/>
    <lineage>
        <taxon>Eukaryota</taxon>
        <taxon>Metazoa</taxon>
        <taxon>Ecdysozoa</taxon>
        <taxon>Arthropoda</taxon>
        <taxon>Hexapoda</taxon>
        <taxon>Insecta</taxon>
        <taxon>Pterygota</taxon>
        <taxon>Neoptera</taxon>
        <taxon>Paraneoptera</taxon>
        <taxon>Hemiptera</taxon>
        <taxon>Heteroptera</taxon>
        <taxon>Panheteroptera</taxon>
        <taxon>Cimicomorpha</taxon>
        <taxon>Miridae</taxon>
        <taxon>Mirini</taxon>
        <taxon>Apolygus</taxon>
    </lineage>
</organism>
<evidence type="ECO:0000256" key="1">
    <source>
        <dbReference type="SAM" id="MobiDB-lite"/>
    </source>
</evidence>
<dbReference type="Proteomes" id="UP000466442">
    <property type="component" value="Unassembled WGS sequence"/>
</dbReference>
<proteinExistence type="predicted"/>
<evidence type="ECO:0000313" key="3">
    <source>
        <dbReference type="Proteomes" id="UP000466442"/>
    </source>
</evidence>
<gene>
    <name evidence="2" type="ORF">GE061_018409</name>
</gene>
<evidence type="ECO:0000313" key="2">
    <source>
        <dbReference type="EMBL" id="KAF6207170.1"/>
    </source>
</evidence>
<protein>
    <submittedName>
        <fullName evidence="2">Uncharacterized protein</fullName>
    </submittedName>
</protein>
<dbReference type="AlphaFoldDB" id="A0A8S9XDP2"/>
<accession>A0A8S9XDP2</accession>
<sequence length="107" mass="12337">MGEVYVLLTYKSSLYILPKAYLRKKKQAANMSDREETIDVDMTIGEEVIIKQENIEEDEIIDDDPVSSTIHTGTSDHTFSNRPYKRPESSMCEATYLGVVWRIIPDY</sequence>
<dbReference type="EMBL" id="WIXP02000008">
    <property type="protein sequence ID" value="KAF6207170.1"/>
    <property type="molecule type" value="Genomic_DNA"/>
</dbReference>